<keyword evidence="3" id="KW-1185">Reference proteome</keyword>
<feature type="transmembrane region" description="Helical" evidence="1">
    <location>
        <begin position="118"/>
        <end position="137"/>
    </location>
</feature>
<gene>
    <name evidence="2" type="ORF">BXY66_1258</name>
</gene>
<dbReference type="RefSeq" id="WP_132859270.1">
    <property type="nucleotide sequence ID" value="NZ_SMGR01000001.1"/>
</dbReference>
<reference evidence="2 3" key="1">
    <citation type="submission" date="2019-03" db="EMBL/GenBank/DDBJ databases">
        <title>Genomic Encyclopedia of Archaeal and Bacterial Type Strains, Phase II (KMG-II): from individual species to whole genera.</title>
        <authorList>
            <person name="Goeker M."/>
        </authorList>
    </citation>
    <scope>NUCLEOTIDE SEQUENCE [LARGE SCALE GENOMIC DNA]</scope>
    <source>
        <strain evidence="2 3">DSM 26433</strain>
    </source>
</reference>
<dbReference type="EMBL" id="SMGR01000001">
    <property type="protein sequence ID" value="TCL09213.1"/>
    <property type="molecule type" value="Genomic_DNA"/>
</dbReference>
<keyword evidence="1" id="KW-0812">Transmembrane</keyword>
<feature type="transmembrane region" description="Helical" evidence="1">
    <location>
        <begin position="12"/>
        <end position="38"/>
    </location>
</feature>
<keyword evidence="1" id="KW-0472">Membrane</keyword>
<evidence type="ECO:0000313" key="3">
    <source>
        <dbReference type="Proteomes" id="UP000295673"/>
    </source>
</evidence>
<protein>
    <submittedName>
        <fullName evidence="2">Uncharacterized protein</fullName>
    </submittedName>
</protein>
<name>A0A4R1NR53_9RHOB</name>
<sequence length="143" mass="15030">MTHDTATSSLKFASLFSAFIGLLMFASLLGGQPLMVLFLDLIHLPLDGTQTFSSDSELVLGAISGGLLVGFGVMVHQVTVHVYADNPELGGRMVLRAIFAWFIVDSTGSVLAGAWFNVVLNGAFLALFVVPVLAARATKSATA</sequence>
<keyword evidence="1" id="KW-1133">Transmembrane helix</keyword>
<proteinExistence type="predicted"/>
<dbReference type="OrthoDB" id="330925at2"/>
<dbReference type="AlphaFoldDB" id="A0A4R1NR53"/>
<dbReference type="Proteomes" id="UP000295673">
    <property type="component" value="Unassembled WGS sequence"/>
</dbReference>
<evidence type="ECO:0000256" key="1">
    <source>
        <dbReference type="SAM" id="Phobius"/>
    </source>
</evidence>
<feature type="transmembrane region" description="Helical" evidence="1">
    <location>
        <begin position="58"/>
        <end position="82"/>
    </location>
</feature>
<evidence type="ECO:0000313" key="2">
    <source>
        <dbReference type="EMBL" id="TCL09213.1"/>
    </source>
</evidence>
<comment type="caution">
    <text evidence="2">The sequence shown here is derived from an EMBL/GenBank/DDBJ whole genome shotgun (WGS) entry which is preliminary data.</text>
</comment>
<organism evidence="2 3">
    <name type="scientific">Shimia isoporae</name>
    <dbReference type="NCBI Taxonomy" id="647720"/>
    <lineage>
        <taxon>Bacteria</taxon>
        <taxon>Pseudomonadati</taxon>
        <taxon>Pseudomonadota</taxon>
        <taxon>Alphaproteobacteria</taxon>
        <taxon>Rhodobacterales</taxon>
        <taxon>Roseobacteraceae</taxon>
    </lineage>
</organism>
<accession>A0A4R1NR53</accession>